<dbReference type="STRING" id="7574.A0A1S3HUT3"/>
<dbReference type="PANTHER" id="PTHR19139">
    <property type="entry name" value="AQUAPORIN TRANSPORTER"/>
    <property type="match status" value="1"/>
</dbReference>
<dbReference type="CDD" id="cd00333">
    <property type="entry name" value="MIP"/>
    <property type="match status" value="1"/>
</dbReference>
<dbReference type="OMA" id="TECLAVF"/>
<dbReference type="PRINTS" id="PR02016">
    <property type="entry name" value="AQUAPORIN4"/>
</dbReference>
<evidence type="ECO:0000256" key="6">
    <source>
        <dbReference type="ARBA" id="ARBA00022737"/>
    </source>
</evidence>
<dbReference type="NCBIfam" id="TIGR00861">
    <property type="entry name" value="MIP"/>
    <property type="match status" value="1"/>
</dbReference>
<dbReference type="Proteomes" id="UP000085678">
    <property type="component" value="Unplaced"/>
</dbReference>
<keyword evidence="7 11" id="KW-1133">Transmembrane helix</keyword>
<dbReference type="InterPro" id="IPR034294">
    <property type="entry name" value="Aquaporin_transptr"/>
</dbReference>
<evidence type="ECO:0000313" key="14">
    <source>
        <dbReference type="RefSeq" id="XP_013389306.1"/>
    </source>
</evidence>
<keyword evidence="8 11" id="KW-0472">Membrane</keyword>
<feature type="region of interest" description="Disordered" evidence="10">
    <location>
        <begin position="252"/>
        <end position="292"/>
    </location>
</feature>
<reference evidence="13 14" key="1">
    <citation type="submission" date="2025-04" db="UniProtKB">
        <authorList>
            <consortium name="RefSeq"/>
        </authorList>
    </citation>
    <scope>IDENTIFICATION</scope>
    <source>
        <tissue evidence="13 14">Gonads</tissue>
    </source>
</reference>
<name>A0A1S3HUT3_LINAN</name>
<evidence type="ECO:0000256" key="11">
    <source>
        <dbReference type="SAM" id="Phobius"/>
    </source>
</evidence>
<evidence type="ECO:0000256" key="7">
    <source>
        <dbReference type="ARBA" id="ARBA00022989"/>
    </source>
</evidence>
<keyword evidence="4" id="KW-1003">Cell membrane</keyword>
<comment type="similarity">
    <text evidence="2 9">Belongs to the MIP/aquaporin (TC 1.A.8) family.</text>
</comment>
<dbReference type="PROSITE" id="PS51257">
    <property type="entry name" value="PROKAR_LIPOPROTEIN"/>
    <property type="match status" value="1"/>
</dbReference>
<dbReference type="InterPro" id="IPR023271">
    <property type="entry name" value="Aquaporin-like"/>
</dbReference>
<dbReference type="PRINTS" id="PR00783">
    <property type="entry name" value="MINTRINSICP"/>
</dbReference>
<dbReference type="RefSeq" id="XP_013389306.1">
    <property type="nucleotide sequence ID" value="XM_013533852.2"/>
</dbReference>
<evidence type="ECO:0000256" key="3">
    <source>
        <dbReference type="ARBA" id="ARBA00022448"/>
    </source>
</evidence>
<evidence type="ECO:0000256" key="1">
    <source>
        <dbReference type="ARBA" id="ARBA00004651"/>
    </source>
</evidence>
<dbReference type="PROSITE" id="PS00221">
    <property type="entry name" value="MIP"/>
    <property type="match status" value="1"/>
</dbReference>
<sequence>MAVRSLQELTSLGLYRSALAEFVGTLFLVFVACGSVTGRTAPSIVQVAFTFGLSVATVVWAVAHVSGGHVNPAVTVAMVTTRRISVARAVLYVIMQLLGAAAGAGLLKAVVPYSSINNPRGLGVTTVDGEVTAGQALGIEFLITFVLVFTVFATCDGRRTDLSGSGPLAIGLSVTMCHLFAIQYTGSSMNTARSFGPALVQGEWSKHWIYWFGPILGGMAAGLLYDFVFAADACKNKFKQYLTNWKYDPDTFSEPGTGVKRERVPSDVGDETAEELNRLNSTAREEDREDDV</sequence>
<dbReference type="Gene3D" id="1.20.1080.10">
    <property type="entry name" value="Glycerol uptake facilitator protein"/>
    <property type="match status" value="1"/>
</dbReference>
<evidence type="ECO:0000256" key="8">
    <source>
        <dbReference type="ARBA" id="ARBA00023136"/>
    </source>
</evidence>
<evidence type="ECO:0000313" key="12">
    <source>
        <dbReference type="Proteomes" id="UP000085678"/>
    </source>
</evidence>
<organism evidence="12 14">
    <name type="scientific">Lingula anatina</name>
    <name type="common">Brachiopod</name>
    <name type="synonym">Lingula unguis</name>
    <dbReference type="NCBI Taxonomy" id="7574"/>
    <lineage>
        <taxon>Eukaryota</taxon>
        <taxon>Metazoa</taxon>
        <taxon>Spiralia</taxon>
        <taxon>Lophotrochozoa</taxon>
        <taxon>Brachiopoda</taxon>
        <taxon>Linguliformea</taxon>
        <taxon>Lingulata</taxon>
        <taxon>Lingulida</taxon>
        <taxon>Linguloidea</taxon>
        <taxon>Lingulidae</taxon>
        <taxon>Lingula</taxon>
    </lineage>
</organism>
<evidence type="ECO:0000256" key="2">
    <source>
        <dbReference type="ARBA" id="ARBA00006175"/>
    </source>
</evidence>
<evidence type="ECO:0000313" key="13">
    <source>
        <dbReference type="RefSeq" id="XP_013389305.1"/>
    </source>
</evidence>
<keyword evidence="5 9" id="KW-0812">Transmembrane</keyword>
<dbReference type="FunFam" id="1.20.1080.10:FF:000009">
    <property type="entry name" value="aquaporin-4 isoform X1"/>
    <property type="match status" value="1"/>
</dbReference>
<evidence type="ECO:0000256" key="5">
    <source>
        <dbReference type="ARBA" id="ARBA00022692"/>
    </source>
</evidence>
<keyword evidence="3 9" id="KW-0813">Transport</keyword>
<dbReference type="InterPro" id="IPR000425">
    <property type="entry name" value="MIP"/>
</dbReference>
<comment type="subcellular location">
    <subcellularLocation>
        <location evidence="1">Cell membrane</location>
        <topology evidence="1">Multi-pass membrane protein</topology>
    </subcellularLocation>
</comment>
<protein>
    <submittedName>
        <fullName evidence="13 14">Aquaporin AQPAe.a-like</fullName>
    </submittedName>
</protein>
<dbReference type="SUPFAM" id="SSF81338">
    <property type="entry name" value="Aquaporin-like"/>
    <property type="match status" value="1"/>
</dbReference>
<proteinExistence type="inferred from homology"/>
<dbReference type="PANTHER" id="PTHR19139:SF199">
    <property type="entry name" value="MIP17260P"/>
    <property type="match status" value="1"/>
</dbReference>
<feature type="transmembrane region" description="Helical" evidence="11">
    <location>
        <begin position="131"/>
        <end position="155"/>
    </location>
</feature>
<dbReference type="GO" id="GO:0005886">
    <property type="term" value="C:plasma membrane"/>
    <property type="evidence" value="ECO:0007669"/>
    <property type="project" value="UniProtKB-SubCell"/>
</dbReference>
<feature type="transmembrane region" description="Helical" evidence="11">
    <location>
        <begin position="89"/>
        <end position="111"/>
    </location>
</feature>
<feature type="transmembrane region" description="Helical" evidence="11">
    <location>
        <begin position="208"/>
        <end position="231"/>
    </location>
</feature>
<feature type="transmembrane region" description="Helical" evidence="11">
    <location>
        <begin position="12"/>
        <end position="32"/>
    </location>
</feature>
<keyword evidence="6" id="KW-0677">Repeat</keyword>
<evidence type="ECO:0000256" key="4">
    <source>
        <dbReference type="ARBA" id="ARBA00022475"/>
    </source>
</evidence>
<dbReference type="KEGG" id="lak:106158020"/>
<feature type="transmembrane region" description="Helical" evidence="11">
    <location>
        <begin position="167"/>
        <end position="186"/>
    </location>
</feature>
<dbReference type="GO" id="GO:0048878">
    <property type="term" value="P:chemical homeostasis"/>
    <property type="evidence" value="ECO:0007669"/>
    <property type="project" value="UniProtKB-ARBA"/>
</dbReference>
<dbReference type="AlphaFoldDB" id="A0A1S3HUT3"/>
<feature type="transmembrane region" description="Helical" evidence="11">
    <location>
        <begin position="44"/>
        <end position="68"/>
    </location>
</feature>
<dbReference type="GO" id="GO:0015250">
    <property type="term" value="F:water channel activity"/>
    <property type="evidence" value="ECO:0007669"/>
    <property type="project" value="TreeGrafter"/>
</dbReference>
<gene>
    <name evidence="13 14" type="primary">LOC106158020</name>
</gene>
<dbReference type="RefSeq" id="XP_013389305.1">
    <property type="nucleotide sequence ID" value="XM_013533851.2"/>
</dbReference>
<evidence type="ECO:0000256" key="10">
    <source>
        <dbReference type="SAM" id="MobiDB-lite"/>
    </source>
</evidence>
<accession>A0A1S3HUT3</accession>
<keyword evidence="12" id="KW-1185">Reference proteome</keyword>
<dbReference type="OrthoDB" id="3222at2759"/>
<dbReference type="InterPro" id="IPR022357">
    <property type="entry name" value="MIP_CS"/>
</dbReference>
<dbReference type="Pfam" id="PF00230">
    <property type="entry name" value="MIP"/>
    <property type="match status" value="1"/>
</dbReference>
<dbReference type="GeneID" id="106158020"/>
<evidence type="ECO:0000256" key="9">
    <source>
        <dbReference type="RuleBase" id="RU000477"/>
    </source>
</evidence>